<feature type="compositionally biased region" description="Polar residues" evidence="1">
    <location>
        <begin position="79"/>
        <end position="89"/>
    </location>
</feature>
<evidence type="ECO:0000256" key="1">
    <source>
        <dbReference type="SAM" id="MobiDB-lite"/>
    </source>
</evidence>
<organism evidence="2 3">
    <name type="scientific">Brassica napus</name>
    <name type="common">Rape</name>
    <dbReference type="NCBI Taxonomy" id="3708"/>
    <lineage>
        <taxon>Eukaryota</taxon>
        <taxon>Viridiplantae</taxon>
        <taxon>Streptophyta</taxon>
        <taxon>Embryophyta</taxon>
        <taxon>Tracheophyta</taxon>
        <taxon>Spermatophyta</taxon>
        <taxon>Magnoliopsida</taxon>
        <taxon>eudicotyledons</taxon>
        <taxon>Gunneridae</taxon>
        <taxon>Pentapetalae</taxon>
        <taxon>rosids</taxon>
        <taxon>malvids</taxon>
        <taxon>Brassicales</taxon>
        <taxon>Brassicaceae</taxon>
        <taxon>Brassiceae</taxon>
        <taxon>Brassica</taxon>
    </lineage>
</organism>
<protein>
    <submittedName>
        <fullName evidence="2">Uncharacterized protein</fullName>
    </submittedName>
</protein>
<name>A0ABQ8B5F3_BRANA</name>
<evidence type="ECO:0000313" key="2">
    <source>
        <dbReference type="EMBL" id="KAH0899752.1"/>
    </source>
</evidence>
<accession>A0ABQ8B5F3</accession>
<feature type="compositionally biased region" description="Basic and acidic residues" evidence="1">
    <location>
        <begin position="91"/>
        <end position="115"/>
    </location>
</feature>
<dbReference type="EMBL" id="JAGKQM010000012">
    <property type="protein sequence ID" value="KAH0899752.1"/>
    <property type="molecule type" value="Genomic_DNA"/>
</dbReference>
<feature type="region of interest" description="Disordered" evidence="1">
    <location>
        <begin position="1"/>
        <end position="166"/>
    </location>
</feature>
<gene>
    <name evidence="2" type="ORF">HID58_049320</name>
</gene>
<sequence length="297" mass="33779">MHRRLSATAKGKGPVTEPHEAPRTGRVKAQAPEHPDLLRKHSLKLIGRVTNKSVQREKQEPSSKSIHLETQRERDGASKTGNSSFQFAEQSRLDIEKEGHRERYYQPTHHDDSGHTYRRRQSNRSGHQGARNVQREGYTRSSTYHPHHSTDRNQNPRPHVEQERSRYEANLQWCPRAEPSIQRSKEPPQLNAKIRVDEASYSPMVQSPLARGVPLRSDLPLNTQAALEEALGEVREVMNQYTMCADPTESAACKERLRQAEEQGLLEETSHMMVKASMQAQAPLAPEEPSPTSTERV</sequence>
<comment type="caution">
    <text evidence="2">The sequence shown here is derived from an EMBL/GenBank/DDBJ whole genome shotgun (WGS) entry which is preliminary data.</text>
</comment>
<dbReference type="Proteomes" id="UP000824890">
    <property type="component" value="Unassembled WGS sequence"/>
</dbReference>
<feature type="compositionally biased region" description="Basic and acidic residues" evidence="1">
    <location>
        <begin position="54"/>
        <end position="77"/>
    </location>
</feature>
<feature type="region of interest" description="Disordered" evidence="1">
    <location>
        <begin position="277"/>
        <end position="297"/>
    </location>
</feature>
<reference evidence="2 3" key="1">
    <citation type="submission" date="2021-05" db="EMBL/GenBank/DDBJ databases">
        <title>Genome Assembly of Synthetic Allotetraploid Brassica napus Reveals Homoeologous Exchanges between Subgenomes.</title>
        <authorList>
            <person name="Davis J.T."/>
        </authorList>
    </citation>
    <scope>NUCLEOTIDE SEQUENCE [LARGE SCALE GENOMIC DNA]</scope>
    <source>
        <strain evidence="3">cv. Da-Ae</strain>
        <tissue evidence="2">Seedling</tissue>
    </source>
</reference>
<evidence type="ECO:0000313" key="3">
    <source>
        <dbReference type="Proteomes" id="UP000824890"/>
    </source>
</evidence>
<keyword evidence="3" id="KW-1185">Reference proteome</keyword>
<proteinExistence type="predicted"/>